<dbReference type="GO" id="GO:0016020">
    <property type="term" value="C:membrane"/>
    <property type="evidence" value="ECO:0007669"/>
    <property type="project" value="UniProtKB-SubCell"/>
</dbReference>
<sequence>MLSRSATEPACDGDSIQANPGSPRSPRSPPQSPREGDGTSLQSPQPASLPSQSSETEDADRQYDEKHQEKPGKDNKHPRFTIDPEGNLTHDRTTVDIVAVPCPGGHPLRSWNRDGLMSRYYGALSMRDAEVKEDADRPSPSWVRQGIRREADRARILLYEHPEFGDSTTLSMLADALLQDLQHLREMEDQERPVMFIGHSVGGLVVKMALTKAGRDRRYESILRDCYGVAFFGK</sequence>
<dbReference type="SUPFAM" id="SSF53474">
    <property type="entry name" value="alpha/beta-Hydrolases"/>
    <property type="match status" value="1"/>
</dbReference>
<organism evidence="8 9">
    <name type="scientific">Conoideocrella luteorostrata</name>
    <dbReference type="NCBI Taxonomy" id="1105319"/>
    <lineage>
        <taxon>Eukaryota</taxon>
        <taxon>Fungi</taxon>
        <taxon>Dikarya</taxon>
        <taxon>Ascomycota</taxon>
        <taxon>Pezizomycotina</taxon>
        <taxon>Sordariomycetes</taxon>
        <taxon>Hypocreomycetidae</taxon>
        <taxon>Hypocreales</taxon>
        <taxon>Clavicipitaceae</taxon>
        <taxon>Conoideocrella</taxon>
    </lineage>
</organism>
<evidence type="ECO:0000256" key="1">
    <source>
        <dbReference type="ARBA" id="ARBA00004173"/>
    </source>
</evidence>
<dbReference type="AlphaFoldDB" id="A0AAJ0G2Z8"/>
<keyword evidence="5" id="KW-0496">Mitochondrion</keyword>
<evidence type="ECO:0000256" key="4">
    <source>
        <dbReference type="ARBA" id="ARBA00022824"/>
    </source>
</evidence>
<evidence type="ECO:0000256" key="3">
    <source>
        <dbReference type="ARBA" id="ARBA00004370"/>
    </source>
</evidence>
<proteinExistence type="predicted"/>
<dbReference type="GO" id="GO:0005783">
    <property type="term" value="C:endoplasmic reticulum"/>
    <property type="evidence" value="ECO:0007669"/>
    <property type="project" value="UniProtKB-SubCell"/>
</dbReference>
<evidence type="ECO:0008006" key="10">
    <source>
        <dbReference type="Google" id="ProtNLM"/>
    </source>
</evidence>
<comment type="caution">
    <text evidence="8">The sequence shown here is derived from an EMBL/GenBank/DDBJ whole genome shotgun (WGS) entry which is preliminary data.</text>
</comment>
<accession>A0AAJ0G2Z8</accession>
<protein>
    <recommendedName>
        <fullName evidence="10">DUF676 domain-containing protein</fullName>
    </recommendedName>
</protein>
<keyword evidence="6" id="KW-0472">Membrane</keyword>
<keyword evidence="9" id="KW-1185">Reference proteome</keyword>
<feature type="region of interest" description="Disordered" evidence="7">
    <location>
        <begin position="1"/>
        <end position="88"/>
    </location>
</feature>
<dbReference type="PANTHER" id="PTHR48182:SF2">
    <property type="entry name" value="PROTEIN SERAC1"/>
    <property type="match status" value="1"/>
</dbReference>
<evidence type="ECO:0000256" key="5">
    <source>
        <dbReference type="ARBA" id="ARBA00023128"/>
    </source>
</evidence>
<evidence type="ECO:0000256" key="7">
    <source>
        <dbReference type="SAM" id="MobiDB-lite"/>
    </source>
</evidence>
<gene>
    <name evidence="8" type="ORF">QQS21_000030</name>
</gene>
<dbReference type="PANTHER" id="PTHR48182">
    <property type="entry name" value="PROTEIN SERAC1"/>
    <property type="match status" value="1"/>
</dbReference>
<comment type="subcellular location">
    <subcellularLocation>
        <location evidence="2">Endoplasmic reticulum</location>
    </subcellularLocation>
    <subcellularLocation>
        <location evidence="3">Membrane</location>
    </subcellularLocation>
    <subcellularLocation>
        <location evidence="1">Mitochondrion</location>
    </subcellularLocation>
</comment>
<dbReference type="EMBL" id="JASWJB010000001">
    <property type="protein sequence ID" value="KAK2616941.1"/>
    <property type="molecule type" value="Genomic_DNA"/>
</dbReference>
<feature type="compositionally biased region" description="Low complexity" evidence="7">
    <location>
        <begin position="40"/>
        <end position="54"/>
    </location>
</feature>
<evidence type="ECO:0000256" key="6">
    <source>
        <dbReference type="ARBA" id="ARBA00023136"/>
    </source>
</evidence>
<reference evidence="8" key="1">
    <citation type="submission" date="2023-06" db="EMBL/GenBank/DDBJ databases">
        <title>Conoideocrella luteorostrata (Hypocreales: Clavicipitaceae), a potential biocontrol fungus for elongate hemlock scale in United States Christmas tree production areas.</title>
        <authorList>
            <person name="Barrett H."/>
            <person name="Lovett B."/>
            <person name="Macias A.M."/>
            <person name="Stajich J.E."/>
            <person name="Kasson M.T."/>
        </authorList>
    </citation>
    <scope>NUCLEOTIDE SEQUENCE</scope>
    <source>
        <strain evidence="8">ARSEF 14590</strain>
    </source>
</reference>
<dbReference type="InterPro" id="IPR052374">
    <property type="entry name" value="SERAC1"/>
</dbReference>
<dbReference type="GO" id="GO:0005739">
    <property type="term" value="C:mitochondrion"/>
    <property type="evidence" value="ECO:0007669"/>
    <property type="project" value="UniProtKB-SubCell"/>
</dbReference>
<keyword evidence="4" id="KW-0256">Endoplasmic reticulum</keyword>
<evidence type="ECO:0000313" key="9">
    <source>
        <dbReference type="Proteomes" id="UP001251528"/>
    </source>
</evidence>
<name>A0AAJ0G2Z8_9HYPO</name>
<feature type="compositionally biased region" description="Basic and acidic residues" evidence="7">
    <location>
        <begin position="59"/>
        <end position="88"/>
    </location>
</feature>
<dbReference type="InterPro" id="IPR029058">
    <property type="entry name" value="AB_hydrolase_fold"/>
</dbReference>
<dbReference type="Gene3D" id="3.40.50.1820">
    <property type="entry name" value="alpha/beta hydrolase"/>
    <property type="match status" value="1"/>
</dbReference>
<evidence type="ECO:0000313" key="8">
    <source>
        <dbReference type="EMBL" id="KAK2616941.1"/>
    </source>
</evidence>
<evidence type="ECO:0000256" key="2">
    <source>
        <dbReference type="ARBA" id="ARBA00004240"/>
    </source>
</evidence>
<dbReference type="Proteomes" id="UP001251528">
    <property type="component" value="Unassembled WGS sequence"/>
</dbReference>